<dbReference type="InterPro" id="IPR048945">
    <property type="entry name" value="RASSF8/10_RA"/>
</dbReference>
<sequence length="395" mass="45270">MTDLKVWVDGVPRVVRGAHEDTTCENVLFALASATGKLGRFALVEKWRDLERILPREAKPLKCLQMWGKQAGEVKFILKLMKDKSTTKESKVGTEEHTEDEENLTSYPFHRSFERKTLERVVANQTNKLKRLTRDLEIIQLRIDCGVDDEENYLYFTEEEITEDRITKLGQVLKLQAKELSMEEICANELAKERTREQKLQFELEDHRNKLHHFDVHISDLESVGTKIYSMRTPHDTKIDSSSSRVDESDLEELAQEISITREELSKQRELAERQSEEVENIKKSFTELEQIARQKNLQLDSLKGDSLSESRLSYYDLDKNLQLDTAKDIPLNGVSDMLLSPDKTKLTGPVASQTPSRNGTQKDDSSLRAVSSRKSPVRQKIGVFNSADEPGVFV</sequence>
<comment type="caution">
    <text evidence="4">The sequence shown here is derived from an EMBL/GenBank/DDBJ whole genome shotgun (WGS) entry which is preliminary data.</text>
</comment>
<keyword evidence="1" id="KW-0175">Coiled coil</keyword>
<evidence type="ECO:0000256" key="2">
    <source>
        <dbReference type="SAM" id="MobiDB-lite"/>
    </source>
</evidence>
<dbReference type="AlphaFoldDB" id="A0A2B4RBZ4"/>
<dbReference type="InterPro" id="IPR033593">
    <property type="entry name" value="N-RASSF"/>
</dbReference>
<feature type="compositionally biased region" description="Polar residues" evidence="2">
    <location>
        <begin position="351"/>
        <end position="360"/>
    </location>
</feature>
<name>A0A2B4RBZ4_STYPI</name>
<dbReference type="SUPFAM" id="SSF54236">
    <property type="entry name" value="Ubiquitin-like"/>
    <property type="match status" value="1"/>
</dbReference>
<dbReference type="Proteomes" id="UP000225706">
    <property type="component" value="Unassembled WGS sequence"/>
</dbReference>
<dbReference type="Gene3D" id="3.10.20.90">
    <property type="entry name" value="Phosphatidylinositol 3-kinase Catalytic Subunit, Chain A, domain 1"/>
    <property type="match status" value="1"/>
</dbReference>
<feature type="coiled-coil region" evidence="1">
    <location>
        <begin position="251"/>
        <end position="292"/>
    </location>
</feature>
<evidence type="ECO:0000259" key="3">
    <source>
        <dbReference type="PROSITE" id="PS50200"/>
    </source>
</evidence>
<accession>A0A2B4RBZ4</accession>
<proteinExistence type="predicted"/>
<evidence type="ECO:0000313" key="5">
    <source>
        <dbReference type="Proteomes" id="UP000225706"/>
    </source>
</evidence>
<keyword evidence="5" id="KW-1185">Reference proteome</keyword>
<dbReference type="InterPro" id="IPR029071">
    <property type="entry name" value="Ubiquitin-like_domsf"/>
</dbReference>
<dbReference type="OrthoDB" id="10051571at2759"/>
<feature type="region of interest" description="Disordered" evidence="2">
    <location>
        <begin position="341"/>
        <end position="381"/>
    </location>
</feature>
<dbReference type="PROSITE" id="PS50200">
    <property type="entry name" value="RA"/>
    <property type="match status" value="1"/>
</dbReference>
<evidence type="ECO:0000256" key="1">
    <source>
        <dbReference type="SAM" id="Coils"/>
    </source>
</evidence>
<protein>
    <submittedName>
        <fullName evidence="4">Ras association domain-containing protein 8</fullName>
    </submittedName>
</protein>
<gene>
    <name evidence="4" type="primary">RASSF8</name>
    <name evidence="4" type="ORF">AWC38_SpisGene20626</name>
</gene>
<dbReference type="PANTHER" id="PTHR15286">
    <property type="entry name" value="RAS-ASSOCIATING DOMAIN CONTAINING PROTEIN"/>
    <property type="match status" value="1"/>
</dbReference>
<dbReference type="PANTHER" id="PTHR15286:SF6">
    <property type="entry name" value="GH01133P"/>
    <property type="match status" value="1"/>
</dbReference>
<dbReference type="InterPro" id="IPR000159">
    <property type="entry name" value="RA_dom"/>
</dbReference>
<dbReference type="EMBL" id="LSMT01000678">
    <property type="protein sequence ID" value="PFX15161.1"/>
    <property type="molecule type" value="Genomic_DNA"/>
</dbReference>
<organism evidence="4 5">
    <name type="scientific">Stylophora pistillata</name>
    <name type="common">Smooth cauliflower coral</name>
    <dbReference type="NCBI Taxonomy" id="50429"/>
    <lineage>
        <taxon>Eukaryota</taxon>
        <taxon>Metazoa</taxon>
        <taxon>Cnidaria</taxon>
        <taxon>Anthozoa</taxon>
        <taxon>Hexacorallia</taxon>
        <taxon>Scleractinia</taxon>
        <taxon>Astrocoeniina</taxon>
        <taxon>Pocilloporidae</taxon>
        <taxon>Stylophora</taxon>
    </lineage>
</organism>
<dbReference type="Pfam" id="PF21712">
    <property type="entry name" value="RASSF8-10_RA"/>
    <property type="match status" value="1"/>
</dbReference>
<evidence type="ECO:0000313" key="4">
    <source>
        <dbReference type="EMBL" id="PFX15161.1"/>
    </source>
</evidence>
<dbReference type="SMART" id="SM00314">
    <property type="entry name" value="RA"/>
    <property type="match status" value="1"/>
</dbReference>
<feature type="coiled-coil region" evidence="1">
    <location>
        <begin position="115"/>
        <end position="142"/>
    </location>
</feature>
<dbReference type="GO" id="GO:0007165">
    <property type="term" value="P:signal transduction"/>
    <property type="evidence" value="ECO:0007669"/>
    <property type="project" value="InterPro"/>
</dbReference>
<dbReference type="STRING" id="50429.A0A2B4RBZ4"/>
<reference evidence="5" key="1">
    <citation type="journal article" date="2017" name="bioRxiv">
        <title>Comparative analysis of the genomes of Stylophora pistillata and Acropora digitifera provides evidence for extensive differences between species of corals.</title>
        <authorList>
            <person name="Voolstra C.R."/>
            <person name="Li Y."/>
            <person name="Liew Y.J."/>
            <person name="Baumgarten S."/>
            <person name="Zoccola D."/>
            <person name="Flot J.-F."/>
            <person name="Tambutte S."/>
            <person name="Allemand D."/>
            <person name="Aranda M."/>
        </authorList>
    </citation>
    <scope>NUCLEOTIDE SEQUENCE [LARGE SCALE GENOMIC DNA]</scope>
</reference>
<feature type="domain" description="Ras-associating" evidence="3">
    <location>
        <begin position="1"/>
        <end position="83"/>
    </location>
</feature>